<dbReference type="Proteomes" id="UP000237846">
    <property type="component" value="Unassembled WGS sequence"/>
</dbReference>
<evidence type="ECO:0000313" key="3">
    <source>
        <dbReference type="EMBL" id="PRX90701.1"/>
    </source>
</evidence>
<organism evidence="3 4">
    <name type="scientific">Allonocardiopsis opalescens</name>
    <dbReference type="NCBI Taxonomy" id="1144618"/>
    <lineage>
        <taxon>Bacteria</taxon>
        <taxon>Bacillati</taxon>
        <taxon>Actinomycetota</taxon>
        <taxon>Actinomycetes</taxon>
        <taxon>Streptosporangiales</taxon>
        <taxon>Allonocardiopsis</taxon>
    </lineage>
</organism>
<protein>
    <submittedName>
        <fullName evidence="3">Helix-turn-helix protein</fullName>
    </submittedName>
</protein>
<dbReference type="SUPFAM" id="SSF47413">
    <property type="entry name" value="lambda repressor-like DNA-binding domains"/>
    <property type="match status" value="1"/>
</dbReference>
<comment type="caution">
    <text evidence="3">The sequence shown here is derived from an EMBL/GenBank/DDBJ whole genome shotgun (WGS) entry which is preliminary data.</text>
</comment>
<sequence length="207" mass="22976">MSANPHGSPPVPPNATSWYTDPQHARLDGYLDQRRRQLHLQWKDLAKKAALSDQGIRELRKGKTQPRIPTMRALEDELGWERGSIDATLAGGEPAIASQDGQAPTPADGNRLLADAFAPLDTAPSAPRMAIRRVDLHGKLVERVDQIWEKDDAGLHWVYVARWDGDRQVAVSKHPVLDGRTPRDVERAIQDGLDEYERKVAGFDAGV</sequence>
<dbReference type="InterPro" id="IPR001387">
    <property type="entry name" value="Cro/C1-type_HTH"/>
</dbReference>
<dbReference type="Pfam" id="PF01381">
    <property type="entry name" value="HTH_3"/>
    <property type="match status" value="1"/>
</dbReference>
<dbReference type="Gene3D" id="1.10.260.40">
    <property type="entry name" value="lambda repressor-like DNA-binding domains"/>
    <property type="match status" value="1"/>
</dbReference>
<dbReference type="EMBL" id="PVZC01000018">
    <property type="protein sequence ID" value="PRX90701.1"/>
    <property type="molecule type" value="Genomic_DNA"/>
</dbReference>
<feature type="region of interest" description="Disordered" evidence="1">
    <location>
        <begin position="1"/>
        <end position="21"/>
    </location>
</feature>
<name>A0A2T0PP74_9ACTN</name>
<evidence type="ECO:0000259" key="2">
    <source>
        <dbReference type="Pfam" id="PF01381"/>
    </source>
</evidence>
<dbReference type="RefSeq" id="WP_106253855.1">
    <property type="nucleotide sequence ID" value="NZ_PVZC01000018.1"/>
</dbReference>
<gene>
    <name evidence="3" type="ORF">CLV72_11839</name>
</gene>
<dbReference type="CDD" id="cd00093">
    <property type="entry name" value="HTH_XRE"/>
    <property type="match status" value="1"/>
</dbReference>
<proteinExistence type="predicted"/>
<accession>A0A2T0PP74</accession>
<evidence type="ECO:0000313" key="4">
    <source>
        <dbReference type="Proteomes" id="UP000237846"/>
    </source>
</evidence>
<feature type="domain" description="HTH cro/C1-type" evidence="2">
    <location>
        <begin position="33"/>
        <end position="79"/>
    </location>
</feature>
<evidence type="ECO:0000256" key="1">
    <source>
        <dbReference type="SAM" id="MobiDB-lite"/>
    </source>
</evidence>
<keyword evidence="4" id="KW-1185">Reference proteome</keyword>
<dbReference type="AlphaFoldDB" id="A0A2T0PP74"/>
<dbReference type="InterPro" id="IPR010982">
    <property type="entry name" value="Lambda_DNA-bd_dom_sf"/>
</dbReference>
<reference evidence="3 4" key="1">
    <citation type="submission" date="2018-03" db="EMBL/GenBank/DDBJ databases">
        <title>Genomic Encyclopedia of Archaeal and Bacterial Type Strains, Phase II (KMG-II): from individual species to whole genera.</title>
        <authorList>
            <person name="Goeker M."/>
        </authorList>
    </citation>
    <scope>NUCLEOTIDE SEQUENCE [LARGE SCALE GENOMIC DNA]</scope>
    <source>
        <strain evidence="3 4">DSM 45601</strain>
    </source>
</reference>
<dbReference type="GO" id="GO:0003677">
    <property type="term" value="F:DNA binding"/>
    <property type="evidence" value="ECO:0007669"/>
    <property type="project" value="InterPro"/>
</dbReference>